<dbReference type="Pfam" id="PF10531">
    <property type="entry name" value="SLBB"/>
    <property type="match status" value="1"/>
</dbReference>
<dbReference type="EMBL" id="MEUF01000020">
    <property type="protein sequence ID" value="OGC36023.1"/>
    <property type="molecule type" value="Genomic_DNA"/>
</dbReference>
<evidence type="ECO:0000259" key="2">
    <source>
        <dbReference type="SMART" id="SM00278"/>
    </source>
</evidence>
<dbReference type="GO" id="GO:0003677">
    <property type="term" value="F:DNA binding"/>
    <property type="evidence" value="ECO:0007669"/>
    <property type="project" value="InterPro"/>
</dbReference>
<reference evidence="3 4" key="1">
    <citation type="journal article" date="2016" name="Nat. Commun.">
        <title>Thousands of microbial genomes shed light on interconnected biogeochemical processes in an aquifer system.</title>
        <authorList>
            <person name="Anantharaman K."/>
            <person name="Brown C.T."/>
            <person name="Hug L.A."/>
            <person name="Sharon I."/>
            <person name="Castelle C.J."/>
            <person name="Probst A.J."/>
            <person name="Thomas B.C."/>
            <person name="Singh A."/>
            <person name="Wilkins M.J."/>
            <person name="Karaoz U."/>
            <person name="Brodie E.L."/>
            <person name="Williams K.H."/>
            <person name="Hubbard S.S."/>
            <person name="Banfield J.F."/>
        </authorList>
    </citation>
    <scope>NUCLEOTIDE SEQUENCE [LARGE SCALE GENOMIC DNA]</scope>
</reference>
<feature type="domain" description="Helix-hairpin-helix DNA-binding motif class 1" evidence="2">
    <location>
        <begin position="157"/>
        <end position="176"/>
    </location>
</feature>
<dbReference type="GO" id="GO:0006281">
    <property type="term" value="P:DNA repair"/>
    <property type="evidence" value="ECO:0007669"/>
    <property type="project" value="InterPro"/>
</dbReference>
<sequence>MEQLTREQQLILIVLIGAVVIGVGVNLWRQNVVQKPVVITSTQPRNVLVQISGGVNKPGLYRVKAGDRVAEVIALAGGVLPAADLFKINLAAPVKDGEEIIIPLKQLISLSSSPGPKPINLNTASEHELDKLPGIGPATARAIICYRLAKGPFKKREQLLEIKRFGKARLKKIYEQISI</sequence>
<dbReference type="InterPro" id="IPR003583">
    <property type="entry name" value="Hlx-hairpin-Hlx_DNA-bd_motif"/>
</dbReference>
<dbReference type="SMART" id="SM00278">
    <property type="entry name" value="HhH1"/>
    <property type="match status" value="2"/>
</dbReference>
<comment type="caution">
    <text evidence="3">The sequence shown here is derived from an EMBL/GenBank/DDBJ whole genome shotgun (WGS) entry which is preliminary data.</text>
</comment>
<name>A0A1F4TVC1_UNCSA</name>
<evidence type="ECO:0000313" key="4">
    <source>
        <dbReference type="Proteomes" id="UP000178951"/>
    </source>
</evidence>
<dbReference type="AlphaFoldDB" id="A0A1F4TVC1"/>
<dbReference type="GO" id="GO:0015627">
    <property type="term" value="C:type II protein secretion system complex"/>
    <property type="evidence" value="ECO:0007669"/>
    <property type="project" value="TreeGrafter"/>
</dbReference>
<dbReference type="PANTHER" id="PTHR21180:SF32">
    <property type="entry name" value="ENDONUCLEASE_EXONUCLEASE_PHOSPHATASE FAMILY DOMAIN-CONTAINING PROTEIN 1"/>
    <property type="match status" value="1"/>
</dbReference>
<dbReference type="InterPro" id="IPR010994">
    <property type="entry name" value="RuvA_2-like"/>
</dbReference>
<accession>A0A1F4TVC1</accession>
<dbReference type="Proteomes" id="UP000178951">
    <property type="component" value="Unassembled WGS sequence"/>
</dbReference>
<proteinExistence type="predicted"/>
<protein>
    <recommendedName>
        <fullName evidence="2">Helix-hairpin-helix DNA-binding motif class 1 domain-containing protein</fullName>
    </recommendedName>
</protein>
<dbReference type="PANTHER" id="PTHR21180">
    <property type="entry name" value="ENDONUCLEASE/EXONUCLEASE/PHOSPHATASE FAMILY DOMAIN-CONTAINING PROTEIN 1"/>
    <property type="match status" value="1"/>
</dbReference>
<dbReference type="SUPFAM" id="SSF47781">
    <property type="entry name" value="RuvA domain 2-like"/>
    <property type="match status" value="1"/>
</dbReference>
<feature type="domain" description="Helix-hairpin-helix DNA-binding motif class 1" evidence="2">
    <location>
        <begin position="127"/>
        <end position="146"/>
    </location>
</feature>
<dbReference type="STRING" id="1802583.A2311_02215"/>
<keyword evidence="1" id="KW-1133">Transmembrane helix</keyword>
<dbReference type="InterPro" id="IPR019554">
    <property type="entry name" value="Soluble_ligand-bd"/>
</dbReference>
<evidence type="ECO:0000256" key="1">
    <source>
        <dbReference type="SAM" id="Phobius"/>
    </source>
</evidence>
<evidence type="ECO:0000313" key="3">
    <source>
        <dbReference type="EMBL" id="OGC36023.1"/>
    </source>
</evidence>
<dbReference type="Gene3D" id="3.10.20.600">
    <property type="match status" value="1"/>
</dbReference>
<dbReference type="Pfam" id="PF12836">
    <property type="entry name" value="HHH_3"/>
    <property type="match status" value="1"/>
</dbReference>
<dbReference type="Gene3D" id="1.10.150.320">
    <property type="entry name" value="Photosystem II 12 kDa extrinsic protein"/>
    <property type="match status" value="1"/>
</dbReference>
<feature type="transmembrane region" description="Helical" evidence="1">
    <location>
        <begin position="9"/>
        <end position="28"/>
    </location>
</feature>
<dbReference type="InterPro" id="IPR051675">
    <property type="entry name" value="Endo/Exo/Phosphatase_dom_1"/>
</dbReference>
<dbReference type="SUPFAM" id="SSF142984">
    <property type="entry name" value="Nqo1 middle domain-like"/>
    <property type="match status" value="1"/>
</dbReference>
<keyword evidence="1" id="KW-0812">Transmembrane</keyword>
<organism evidence="3 4">
    <name type="scientific">candidate division WOR-1 bacterium RIFOXYB2_FULL_48_7</name>
    <dbReference type="NCBI Taxonomy" id="1802583"/>
    <lineage>
        <taxon>Bacteria</taxon>
        <taxon>Bacillati</taxon>
        <taxon>Saganbacteria</taxon>
    </lineage>
</organism>
<dbReference type="GO" id="GO:0015628">
    <property type="term" value="P:protein secretion by the type II secretion system"/>
    <property type="evidence" value="ECO:0007669"/>
    <property type="project" value="TreeGrafter"/>
</dbReference>
<keyword evidence="1" id="KW-0472">Membrane</keyword>
<gene>
    <name evidence="3" type="ORF">A2311_02215</name>
</gene>